<evidence type="ECO:0000256" key="15">
    <source>
        <dbReference type="ARBA" id="ARBA00022840"/>
    </source>
</evidence>
<dbReference type="PROSITE" id="PS50835">
    <property type="entry name" value="IG_LIKE"/>
    <property type="match status" value="1"/>
</dbReference>
<dbReference type="InterPro" id="IPR013783">
    <property type="entry name" value="Ig-like_fold"/>
</dbReference>
<dbReference type="InterPro" id="IPR036179">
    <property type="entry name" value="Ig-like_dom_sf"/>
</dbReference>
<dbReference type="GO" id="GO:0005737">
    <property type="term" value="C:cytoplasm"/>
    <property type="evidence" value="ECO:0007669"/>
    <property type="project" value="UniProtKB-SubCell"/>
</dbReference>
<dbReference type="FunFam" id="2.60.40.10:FF:000080">
    <property type="entry name" value="Myosin light chain kinase, smooth muscle"/>
    <property type="match status" value="1"/>
</dbReference>
<comment type="similarity">
    <text evidence="4">Belongs to the protein kinase superfamily. CAMK Ser/Thr protein kinase family.</text>
</comment>
<dbReference type="PROSITE" id="PS50011">
    <property type="entry name" value="PROTEIN_KINASE_DOM"/>
    <property type="match status" value="1"/>
</dbReference>
<evidence type="ECO:0000256" key="7">
    <source>
        <dbReference type="ARBA" id="ARBA00022490"/>
    </source>
</evidence>
<evidence type="ECO:0000256" key="19">
    <source>
        <dbReference type="ARBA" id="ARBA00030959"/>
    </source>
</evidence>
<dbReference type="GO" id="GO:0043065">
    <property type="term" value="P:positive regulation of apoptotic process"/>
    <property type="evidence" value="ECO:0007669"/>
    <property type="project" value="TreeGrafter"/>
</dbReference>
<comment type="subcellular location">
    <subcellularLocation>
        <location evidence="3">Cytoplasm</location>
    </subcellularLocation>
</comment>
<keyword evidence="12 20" id="KW-0547">Nucleotide-binding</keyword>
<dbReference type="GO" id="GO:0005634">
    <property type="term" value="C:nucleus"/>
    <property type="evidence" value="ECO:0007669"/>
    <property type="project" value="TreeGrafter"/>
</dbReference>
<evidence type="ECO:0000256" key="16">
    <source>
        <dbReference type="ARBA" id="ARBA00022842"/>
    </source>
</evidence>
<evidence type="ECO:0000256" key="11">
    <source>
        <dbReference type="ARBA" id="ARBA00022723"/>
    </source>
</evidence>
<dbReference type="PANTHER" id="PTHR24342:SF20">
    <property type="entry name" value="MYOSIN LIGHT CHAIN KINASE, SMOOTH MUSCLE"/>
    <property type="match status" value="1"/>
</dbReference>
<feature type="domain" description="Protein kinase" evidence="21">
    <location>
        <begin position="15"/>
        <end position="269"/>
    </location>
</feature>
<keyword evidence="18" id="KW-0393">Immunoglobulin domain</keyword>
<dbReference type="EMBL" id="HACG01017273">
    <property type="protein sequence ID" value="CEK64138.1"/>
    <property type="molecule type" value="Transcribed_RNA"/>
</dbReference>
<keyword evidence="11" id="KW-0479">Metal-binding</keyword>
<keyword evidence="8" id="KW-0723">Serine/threonine-protein kinase</keyword>
<evidence type="ECO:0000256" key="1">
    <source>
        <dbReference type="ARBA" id="ARBA00001913"/>
    </source>
</evidence>
<dbReference type="GO" id="GO:0004687">
    <property type="term" value="F:myosin light chain kinase activity"/>
    <property type="evidence" value="ECO:0007669"/>
    <property type="project" value="UniProtKB-EC"/>
</dbReference>
<comment type="cofactor">
    <cofactor evidence="1">
        <name>Ca(2+)</name>
        <dbReference type="ChEBI" id="CHEBI:29108"/>
    </cofactor>
</comment>
<dbReference type="GO" id="GO:0046872">
    <property type="term" value="F:metal ion binding"/>
    <property type="evidence" value="ECO:0007669"/>
    <property type="project" value="UniProtKB-KW"/>
</dbReference>
<dbReference type="GO" id="GO:0035556">
    <property type="term" value="P:intracellular signal transduction"/>
    <property type="evidence" value="ECO:0007669"/>
    <property type="project" value="TreeGrafter"/>
</dbReference>
<evidence type="ECO:0000259" key="22">
    <source>
        <dbReference type="PROSITE" id="PS50835"/>
    </source>
</evidence>
<evidence type="ECO:0000313" key="23">
    <source>
        <dbReference type="EMBL" id="CEK64138.1"/>
    </source>
</evidence>
<dbReference type="SMART" id="SM00220">
    <property type="entry name" value="S_TKc"/>
    <property type="match status" value="1"/>
</dbReference>
<dbReference type="AlphaFoldDB" id="A0A0B6Z6H7"/>
<feature type="non-terminal residue" evidence="23">
    <location>
        <position position="1"/>
    </location>
</feature>
<evidence type="ECO:0000256" key="3">
    <source>
        <dbReference type="ARBA" id="ARBA00004496"/>
    </source>
</evidence>
<evidence type="ECO:0000256" key="4">
    <source>
        <dbReference type="ARBA" id="ARBA00006692"/>
    </source>
</evidence>
<dbReference type="InterPro" id="IPR017441">
    <property type="entry name" value="Protein_kinase_ATP_BS"/>
</dbReference>
<sequence length="601" mass="67955">REVAIKTTDKFEDVYELGKEVGKGKFGVVYKCVHKTDGTIWAAKIVKCREKDKGVIRREIDIMNKLRHPKLLLLWDAYESQRQMVLVMEFVGAGELFERVIGEDFVLTECDCVHFLRQICEGVNYMHSNNILHLDLKPENILCMAENSNRIKIIDFGLAQFHEHGQSTKVLFGTPEFIAPEVINYDEIGFVTDMWSIGVICYVLLSGLSPFLGDNDAETLANVTSGEFDFDDEAFDEISDEAKNFISQLLLMKKERRLLTDQCLAHVWLKQNEVGAHRSRRLNTDRLKRFMVRRKWLKTGNAVLAVSRLLKSSNLSSLSSNGNNSRPAISPLECNTKEVTENKIDSFSTETTLSQFPTDVEYISKDHREFVEEKTNIPKENFVLRDCQDSSKVVKTSKSDLRITTSIEVLPENSLNVNELNSVSLTDHQTNSGTDQNDNQIVNENSLILTGADVNHNMKQTESLVFKHSDVVSSSTTVVSSKDRIHNRTELNQTSMTDVAGIVLHAPVFTKSMMNSTTCVGDVARFDVVVFGEPSPQVTWHFEDEEICSDSRHTVDFNQNSRTFSLIIRSIEEDDEGEYTCKAVNSQGESICVAELSVLEM</sequence>
<dbReference type="PROSITE" id="PS00107">
    <property type="entry name" value="PROTEIN_KINASE_ATP"/>
    <property type="match status" value="1"/>
</dbReference>
<evidence type="ECO:0000256" key="20">
    <source>
        <dbReference type="PROSITE-ProRule" id="PRU10141"/>
    </source>
</evidence>
<organism evidence="23">
    <name type="scientific">Arion vulgaris</name>
    <dbReference type="NCBI Taxonomy" id="1028688"/>
    <lineage>
        <taxon>Eukaryota</taxon>
        <taxon>Metazoa</taxon>
        <taxon>Spiralia</taxon>
        <taxon>Lophotrochozoa</taxon>
        <taxon>Mollusca</taxon>
        <taxon>Gastropoda</taxon>
        <taxon>Heterobranchia</taxon>
        <taxon>Euthyneura</taxon>
        <taxon>Panpulmonata</taxon>
        <taxon>Eupulmonata</taxon>
        <taxon>Stylommatophora</taxon>
        <taxon>Helicina</taxon>
        <taxon>Arionoidea</taxon>
        <taxon>Arionidae</taxon>
        <taxon>Arion</taxon>
    </lineage>
</organism>
<evidence type="ECO:0000256" key="6">
    <source>
        <dbReference type="ARBA" id="ARBA00021842"/>
    </source>
</evidence>
<reference evidence="23" key="1">
    <citation type="submission" date="2014-12" db="EMBL/GenBank/DDBJ databases">
        <title>Insight into the proteome of Arion vulgaris.</title>
        <authorList>
            <person name="Aradska J."/>
            <person name="Bulat T."/>
            <person name="Smidak R."/>
            <person name="Sarate P."/>
            <person name="Gangsoo J."/>
            <person name="Sialana F."/>
            <person name="Bilban M."/>
            <person name="Lubec G."/>
        </authorList>
    </citation>
    <scope>NUCLEOTIDE SEQUENCE</scope>
    <source>
        <tissue evidence="23">Skin</tissue>
    </source>
</reference>
<evidence type="ECO:0000256" key="13">
    <source>
        <dbReference type="ARBA" id="ARBA00022777"/>
    </source>
</evidence>
<keyword evidence="13" id="KW-0418">Kinase</keyword>
<keyword evidence="17" id="KW-0112">Calmodulin-binding</keyword>
<dbReference type="CDD" id="cd14103">
    <property type="entry name" value="STKc_MLCK"/>
    <property type="match status" value="1"/>
</dbReference>
<evidence type="ECO:0000256" key="10">
    <source>
        <dbReference type="ARBA" id="ARBA00022679"/>
    </source>
</evidence>
<keyword evidence="7" id="KW-0963">Cytoplasm</keyword>
<dbReference type="GO" id="GO:0005524">
    <property type="term" value="F:ATP binding"/>
    <property type="evidence" value="ECO:0007669"/>
    <property type="project" value="UniProtKB-UniRule"/>
</dbReference>
<gene>
    <name evidence="23" type="primary">ORF50719</name>
</gene>
<dbReference type="InterPro" id="IPR000719">
    <property type="entry name" value="Prot_kinase_dom"/>
</dbReference>
<dbReference type="SMART" id="SM00408">
    <property type="entry name" value="IGc2"/>
    <property type="match status" value="1"/>
</dbReference>
<evidence type="ECO:0000256" key="2">
    <source>
        <dbReference type="ARBA" id="ARBA00001946"/>
    </source>
</evidence>
<dbReference type="Pfam" id="PF07679">
    <property type="entry name" value="I-set"/>
    <property type="match status" value="1"/>
</dbReference>
<proteinExistence type="inferred from homology"/>
<dbReference type="PANTHER" id="PTHR24342">
    <property type="entry name" value="SERINE/THREONINE-PROTEIN KINASE 17"/>
    <property type="match status" value="1"/>
</dbReference>
<evidence type="ECO:0000256" key="12">
    <source>
        <dbReference type="ARBA" id="ARBA00022741"/>
    </source>
</evidence>
<feature type="domain" description="Ig-like" evidence="22">
    <location>
        <begin position="507"/>
        <end position="597"/>
    </location>
</feature>
<dbReference type="PROSITE" id="PS00108">
    <property type="entry name" value="PROTEIN_KINASE_ST"/>
    <property type="match status" value="1"/>
</dbReference>
<dbReference type="Pfam" id="PF00069">
    <property type="entry name" value="Pkinase"/>
    <property type="match status" value="1"/>
</dbReference>
<name>A0A0B6Z6H7_9EUPU</name>
<dbReference type="InterPro" id="IPR011009">
    <property type="entry name" value="Kinase-like_dom_sf"/>
</dbReference>
<dbReference type="GO" id="GO:0005516">
    <property type="term" value="F:calmodulin binding"/>
    <property type="evidence" value="ECO:0007669"/>
    <property type="project" value="UniProtKB-KW"/>
</dbReference>
<evidence type="ECO:0000256" key="14">
    <source>
        <dbReference type="ARBA" id="ARBA00022837"/>
    </source>
</evidence>
<dbReference type="Gene3D" id="1.10.510.10">
    <property type="entry name" value="Transferase(Phosphotransferase) domain 1"/>
    <property type="match status" value="1"/>
</dbReference>
<evidence type="ECO:0000256" key="18">
    <source>
        <dbReference type="ARBA" id="ARBA00023319"/>
    </source>
</evidence>
<dbReference type="InterPro" id="IPR003598">
    <property type="entry name" value="Ig_sub2"/>
</dbReference>
<keyword evidence="9" id="KW-0597">Phosphoprotein</keyword>
<evidence type="ECO:0000256" key="9">
    <source>
        <dbReference type="ARBA" id="ARBA00022553"/>
    </source>
</evidence>
<dbReference type="InterPro" id="IPR008271">
    <property type="entry name" value="Ser/Thr_kinase_AS"/>
</dbReference>
<keyword evidence="15 20" id="KW-0067">ATP-binding</keyword>
<accession>A0A0B6Z6H7</accession>
<dbReference type="SUPFAM" id="SSF56112">
    <property type="entry name" value="Protein kinase-like (PK-like)"/>
    <property type="match status" value="1"/>
</dbReference>
<feature type="binding site" evidence="20">
    <location>
        <position position="44"/>
    </location>
    <ligand>
        <name>ATP</name>
        <dbReference type="ChEBI" id="CHEBI:30616"/>
    </ligand>
</feature>
<evidence type="ECO:0000256" key="17">
    <source>
        <dbReference type="ARBA" id="ARBA00022860"/>
    </source>
</evidence>
<dbReference type="SUPFAM" id="SSF48726">
    <property type="entry name" value="Immunoglobulin"/>
    <property type="match status" value="1"/>
</dbReference>
<dbReference type="InterPro" id="IPR013098">
    <property type="entry name" value="Ig_I-set"/>
</dbReference>
<keyword evidence="16" id="KW-0460">Magnesium</keyword>
<dbReference type="Gene3D" id="2.60.40.10">
    <property type="entry name" value="Immunoglobulins"/>
    <property type="match status" value="1"/>
</dbReference>
<dbReference type="InterPro" id="IPR007110">
    <property type="entry name" value="Ig-like_dom"/>
</dbReference>
<dbReference type="InterPro" id="IPR003599">
    <property type="entry name" value="Ig_sub"/>
</dbReference>
<dbReference type="EC" id="2.7.11.18" evidence="5"/>
<dbReference type="Gene3D" id="3.30.200.20">
    <property type="entry name" value="Phosphorylase Kinase, domain 1"/>
    <property type="match status" value="1"/>
</dbReference>
<protein>
    <recommendedName>
        <fullName evidence="6">Myosin light chain kinase, smooth muscle</fullName>
        <ecNumber evidence="5">2.7.11.18</ecNumber>
    </recommendedName>
    <alternativeName>
        <fullName evidence="19">Telokin</fullName>
    </alternativeName>
</protein>
<keyword evidence="10" id="KW-0808">Transferase</keyword>
<keyword evidence="14" id="KW-0106">Calcium</keyword>
<evidence type="ECO:0000256" key="8">
    <source>
        <dbReference type="ARBA" id="ARBA00022527"/>
    </source>
</evidence>
<comment type="cofactor">
    <cofactor evidence="2">
        <name>Mg(2+)</name>
        <dbReference type="ChEBI" id="CHEBI:18420"/>
    </cofactor>
</comment>
<dbReference type="FunFam" id="1.10.510.10:FF:000175">
    <property type="entry name" value="Myosin light chain kinase, smooth muscle"/>
    <property type="match status" value="1"/>
</dbReference>
<dbReference type="SMART" id="SM00409">
    <property type="entry name" value="IG"/>
    <property type="match status" value="1"/>
</dbReference>
<evidence type="ECO:0000259" key="21">
    <source>
        <dbReference type="PROSITE" id="PS50011"/>
    </source>
</evidence>
<evidence type="ECO:0000256" key="5">
    <source>
        <dbReference type="ARBA" id="ARBA00012430"/>
    </source>
</evidence>